<evidence type="ECO:0000256" key="2">
    <source>
        <dbReference type="SAM" id="MobiDB-lite"/>
    </source>
</evidence>
<gene>
    <name evidence="3" type="ORF">CCMP2556_LOCUS50984</name>
</gene>
<comment type="caution">
    <text evidence="3">The sequence shown here is derived from an EMBL/GenBank/DDBJ whole genome shotgun (WGS) entry which is preliminary data.</text>
</comment>
<organism evidence="3 4">
    <name type="scientific">Durusdinium trenchii</name>
    <dbReference type="NCBI Taxonomy" id="1381693"/>
    <lineage>
        <taxon>Eukaryota</taxon>
        <taxon>Sar</taxon>
        <taxon>Alveolata</taxon>
        <taxon>Dinophyceae</taxon>
        <taxon>Suessiales</taxon>
        <taxon>Symbiodiniaceae</taxon>
        <taxon>Durusdinium</taxon>
    </lineage>
</organism>
<evidence type="ECO:0000313" key="4">
    <source>
        <dbReference type="Proteomes" id="UP001642484"/>
    </source>
</evidence>
<sequence>MENATLAAFLPRQEETGRLRLPEPKADLRQTSPPASNPWDSEAGKCAAFRKVELVRALPNGASGPWELQANGASPSSTSFSLSGLHAPQMRSLAEVHKLASQSSSRKVHSCLRWQQNCGFPAAAADELERLRLEEKALRHLWQSSWQSQGADGTSVAMQAHLADQIQIAQQEIFDLSRQAERDELRHHEAAEEWRLVYRQAKDALKQKQMEAEDTQTAVEELQAQVASLRNALKEACADLDDARAAYRATDARVATERSVLREELAEAEHAAQGVQVHQAEAVRKRQDELRKELSECLQQEASGGALLQRLHALRSDAEIQLRRREEAEQHQKVDAACQSMLAEDVTACKCGHNANAILPAPPEAKHAEQRAVAPGEALVQAEAKEFSRAEQRQWLLSRAQKLHAVKDQLQQLRRLQQLGPEIQKDEFRMSERTQAAQRTCRHAQHAATLPAKEARALLL</sequence>
<dbReference type="EMBL" id="CAXAMN010027250">
    <property type="protein sequence ID" value="CAK9109574.1"/>
    <property type="molecule type" value="Genomic_DNA"/>
</dbReference>
<feature type="coiled-coil region" evidence="1">
    <location>
        <begin position="280"/>
        <end position="331"/>
    </location>
</feature>
<evidence type="ECO:0000256" key="1">
    <source>
        <dbReference type="SAM" id="Coils"/>
    </source>
</evidence>
<dbReference type="Proteomes" id="UP001642484">
    <property type="component" value="Unassembled WGS sequence"/>
</dbReference>
<feature type="coiled-coil region" evidence="1">
    <location>
        <begin position="191"/>
        <end position="246"/>
    </location>
</feature>
<keyword evidence="4" id="KW-1185">Reference proteome</keyword>
<keyword evidence="1" id="KW-0175">Coiled coil</keyword>
<evidence type="ECO:0000313" key="3">
    <source>
        <dbReference type="EMBL" id="CAK9109574.1"/>
    </source>
</evidence>
<proteinExistence type="predicted"/>
<name>A0ABP0SB41_9DINO</name>
<feature type="region of interest" description="Disordered" evidence="2">
    <location>
        <begin position="1"/>
        <end position="42"/>
    </location>
</feature>
<protein>
    <submittedName>
        <fullName evidence="3">Uncharacterized protein</fullName>
    </submittedName>
</protein>
<accession>A0ABP0SB41</accession>
<reference evidence="3 4" key="1">
    <citation type="submission" date="2024-02" db="EMBL/GenBank/DDBJ databases">
        <authorList>
            <person name="Chen Y."/>
            <person name="Shah S."/>
            <person name="Dougan E. K."/>
            <person name="Thang M."/>
            <person name="Chan C."/>
        </authorList>
    </citation>
    <scope>NUCLEOTIDE SEQUENCE [LARGE SCALE GENOMIC DNA]</scope>
</reference>
<feature type="compositionally biased region" description="Basic and acidic residues" evidence="2">
    <location>
        <begin position="12"/>
        <end position="28"/>
    </location>
</feature>